<comment type="caution">
    <text evidence="8">The sequence shown here is derived from an EMBL/GenBank/DDBJ whole genome shotgun (WGS) entry which is preliminary data.</text>
</comment>
<dbReference type="Pfam" id="PF21253">
    <property type="entry name" value="Mann_GBD_bact"/>
    <property type="match status" value="1"/>
</dbReference>
<feature type="compositionally biased region" description="Low complexity" evidence="5">
    <location>
        <begin position="35"/>
        <end position="51"/>
    </location>
</feature>
<dbReference type="GO" id="GO:0006080">
    <property type="term" value="P:substituted mannan metabolic process"/>
    <property type="evidence" value="ECO:0007669"/>
    <property type="project" value="InterPro"/>
</dbReference>
<feature type="domain" description="SLH" evidence="6">
    <location>
        <begin position="109"/>
        <end position="168"/>
    </location>
</feature>
<dbReference type="GO" id="GO:0008810">
    <property type="term" value="F:cellulase activity"/>
    <property type="evidence" value="ECO:0007669"/>
    <property type="project" value="InterPro"/>
</dbReference>
<feature type="compositionally biased region" description="Basic and acidic residues" evidence="5">
    <location>
        <begin position="20"/>
        <end position="34"/>
    </location>
</feature>
<dbReference type="InterPro" id="IPR022790">
    <property type="entry name" value="GH26_dom"/>
</dbReference>
<dbReference type="InterPro" id="IPR015295">
    <property type="entry name" value="CBM27"/>
</dbReference>
<dbReference type="Pfam" id="PF02156">
    <property type="entry name" value="Glyco_hydro_26"/>
    <property type="match status" value="1"/>
</dbReference>
<keyword evidence="9" id="KW-1185">Reference proteome</keyword>
<dbReference type="SUPFAM" id="SSF49785">
    <property type="entry name" value="Galactose-binding domain-like"/>
    <property type="match status" value="3"/>
</dbReference>
<evidence type="ECO:0000256" key="5">
    <source>
        <dbReference type="SAM" id="MobiDB-lite"/>
    </source>
</evidence>
<dbReference type="Gene3D" id="3.20.20.80">
    <property type="entry name" value="Glycosidases"/>
    <property type="match status" value="1"/>
</dbReference>
<dbReference type="InterPro" id="IPR008979">
    <property type="entry name" value="Galactose-bd-like_sf"/>
</dbReference>
<feature type="domain" description="SLH" evidence="6">
    <location>
        <begin position="45"/>
        <end position="108"/>
    </location>
</feature>
<dbReference type="Pfam" id="PF09212">
    <property type="entry name" value="CBM27"/>
    <property type="match status" value="1"/>
</dbReference>
<evidence type="ECO:0000256" key="2">
    <source>
        <dbReference type="ARBA" id="ARBA00022801"/>
    </source>
</evidence>
<dbReference type="SUPFAM" id="SSF51445">
    <property type="entry name" value="(Trans)glycosidases"/>
    <property type="match status" value="1"/>
</dbReference>
<accession>A0A2N5N0K6</accession>
<keyword evidence="2 4" id="KW-0378">Hydrolase</keyword>
<sequence>MPERLPLPWPSRLSPLPPQADREKEPPLPKRREAPSAAATAAGQAATAPSADTQGHWAREAIARWADAGILSGYPDGQFRPSRTITRAELAAVVNRLFGLTADGSAAAFSDVPASAWYAEALAAAREAGYYQGDGANKALPETAVSRQDAAVLLARAFGLQAADGAETAGFSDSASIRAYARDAVEALRPALGGYPDGTFRPAGPLTRAEAAQLLDRLVAAYEGKPGTERAADADGHAIVNADGVKLKDMAIDGNLYLAPGIGDGDASLERVQVAGTTRIAGGGEHSIRVTDSALGETVVERKQGKVRLVLTGGTVQRLSVQGSALIELAGDARVEMLELSGQAELTVGGQARIGRLVVPQGGALVNGQAVSAGEYRWADGALAPLGAASPAPSAAPSATPGPTAAPTFVPTATPTPTPAQTATPTPTASPTATPTASPQTIDFVDRQATAETRSLFSYLNEIRGTGILFGQQHATTEGLSITERDGTQSDAKNAVGDYPAVFGWDTLSLEGHEKPGVQGDPIQSRDNLVAVMKKAYESGGVLTLSSHMPNFVTGGDFYDLRGNVVSTILPGGSNHGAYNEFLDLIADFALHLKDDGGKPIPVVFRPFHEQSGSWFWWGAAFTTKVEYKEIYRYTVEYLRDLKGVRNFLYAYSPGGGFGTDEARYLETYPGDDYVDLLGFDSYYNGEGQSWFDGVAVEAATVSRVADAKGKIAALTEFGYQKMKTSGNATPDFYTRLTAALQSDPDAKRMAYMLTWANFGDTSTYVPYPRAEGEPNEMLPDFIRFYEEPYTLFAREVRQAYERQTEAAEEKPFVHVASPTNQASVRTPSFKVRVRVQNAEGARVVMTADGMTQEQPLVLNPATGFYEADWQLDGRLNGTAAAVTVRAYAADGELLQEETKTVAVKIPEAPLGEYMFDEGLEGASSGGGWKADVGEAQQVQWNGGGALKLDVGGLDPAETWQEIKLQLNGAAAKLGLADMSQVRRVKLDAYIPLDFAAASGDEAKIQAFGMLPPDFEAKYGMGTTQVRLSELPTVTVGQQVYAHYAPEFDLTDLAKLQASQELFVSLAGSGLSGAGSVYIDRIGLYSTFVDASLDPASVDDFEGYMGQDAALQTKFVHAGGDSASAALDSSRKHGGGYGLKYTYTLGSSGYAGITKSMGGADWSDYNALQFWYEPDGKGQKLVMQINASGKTYEYYPDTTGTEPQLIVAPFRDFQPANGATGTLTRLNLKSVNAFSIYTNAVPDGNRLTSSMYFDDIRALNDPAAGTVPSGEGGAGLPKGVLQDFEQSLGGWAIGGNDIGLGAAALAADGGGQALAVTIGASPAAGKNGEIARVGALDLSSGSKLRLRARIEGGSASAQLFLKHGGGWSWAAAGGKPLTSEYQWYEIDLDGPDSYGKPIDKSFLQAIGLQVYDAAGGGTVYIDDVTLE</sequence>
<dbReference type="InterPro" id="IPR001119">
    <property type="entry name" value="SLH_dom"/>
</dbReference>
<evidence type="ECO:0000256" key="4">
    <source>
        <dbReference type="PROSITE-ProRule" id="PRU01100"/>
    </source>
</evidence>
<dbReference type="InterPro" id="IPR017853">
    <property type="entry name" value="GH"/>
</dbReference>
<gene>
    <name evidence="8" type="ORF">B8V81_2299</name>
</gene>
<dbReference type="Pfam" id="PF00395">
    <property type="entry name" value="SLH"/>
    <property type="match status" value="3"/>
</dbReference>
<dbReference type="PROSITE" id="PS51764">
    <property type="entry name" value="GH26"/>
    <property type="match status" value="1"/>
</dbReference>
<dbReference type="GO" id="GO:0016985">
    <property type="term" value="F:mannan endo-1,4-beta-mannosidase activity"/>
    <property type="evidence" value="ECO:0007669"/>
    <property type="project" value="InterPro"/>
</dbReference>
<dbReference type="InterPro" id="IPR049475">
    <property type="entry name" value="Mann_GBD_bact"/>
</dbReference>
<name>A0A2N5N0K6_9BACL</name>
<evidence type="ECO:0000313" key="8">
    <source>
        <dbReference type="EMBL" id="PLT43868.1"/>
    </source>
</evidence>
<dbReference type="Pfam" id="PF03425">
    <property type="entry name" value="CBM_11"/>
    <property type="match status" value="1"/>
</dbReference>
<dbReference type="InterPro" id="IPR000805">
    <property type="entry name" value="Glyco_hydro_26"/>
</dbReference>
<reference evidence="8 9" key="1">
    <citation type="submission" date="2017-05" db="EMBL/GenBank/DDBJ databases">
        <title>Functional genome analysis of Paenibacillus pasadenensis strain R16: insights on endophytic life style and antifungal activity.</title>
        <authorList>
            <person name="Passera A."/>
            <person name="Marcolungo L."/>
            <person name="Casati P."/>
            <person name="Brasca M."/>
            <person name="Quaglino F."/>
            <person name="Delledonne M."/>
        </authorList>
    </citation>
    <scope>NUCLEOTIDE SEQUENCE [LARGE SCALE GENOMIC DNA]</scope>
    <source>
        <strain evidence="8 9">R16</strain>
    </source>
</reference>
<keyword evidence="3 4" id="KW-0326">Glycosidase</keyword>
<dbReference type="PANTHER" id="PTHR43308:SF5">
    <property type="entry name" value="S-LAYER PROTEIN _ PEPTIDOGLYCAN ENDO-BETA-N-ACETYLGLUCOSAMINIDASE"/>
    <property type="match status" value="1"/>
</dbReference>
<evidence type="ECO:0000313" key="9">
    <source>
        <dbReference type="Proteomes" id="UP000234789"/>
    </source>
</evidence>
<dbReference type="PRINTS" id="PR00739">
    <property type="entry name" value="GLHYDRLASE26"/>
</dbReference>
<dbReference type="PANTHER" id="PTHR43308">
    <property type="entry name" value="OUTER MEMBRANE PROTEIN ALPHA-RELATED"/>
    <property type="match status" value="1"/>
</dbReference>
<dbReference type="Proteomes" id="UP000234789">
    <property type="component" value="Unassembled WGS sequence"/>
</dbReference>
<feature type="active site" description="Nucleophile" evidence="4">
    <location>
        <position position="717"/>
    </location>
</feature>
<feature type="domain" description="GH26" evidence="7">
    <location>
        <begin position="451"/>
        <end position="795"/>
    </location>
</feature>
<dbReference type="Gene3D" id="2.60.120.430">
    <property type="entry name" value="Galactose-binding lectin"/>
    <property type="match status" value="1"/>
</dbReference>
<dbReference type="InterPro" id="IPR013783">
    <property type="entry name" value="Ig-like_fold"/>
</dbReference>
<protein>
    <submittedName>
        <fullName evidence="8">Outer membrane autotransporter barrel</fullName>
    </submittedName>
</protein>
<feature type="domain" description="SLH" evidence="6">
    <location>
        <begin position="169"/>
        <end position="229"/>
    </location>
</feature>
<feature type="region of interest" description="Disordered" evidence="5">
    <location>
        <begin position="388"/>
        <end position="439"/>
    </location>
</feature>
<dbReference type="Gene3D" id="2.60.40.10">
    <property type="entry name" value="Immunoglobulins"/>
    <property type="match status" value="1"/>
</dbReference>
<dbReference type="GO" id="GO:0030245">
    <property type="term" value="P:cellulose catabolic process"/>
    <property type="evidence" value="ECO:0007669"/>
    <property type="project" value="InterPro"/>
</dbReference>
<feature type="active site" description="Proton donor" evidence="4">
    <location>
        <position position="610"/>
    </location>
</feature>
<evidence type="ECO:0000259" key="6">
    <source>
        <dbReference type="PROSITE" id="PS51272"/>
    </source>
</evidence>
<evidence type="ECO:0000256" key="1">
    <source>
        <dbReference type="ARBA" id="ARBA00007754"/>
    </source>
</evidence>
<organism evidence="8 9">
    <name type="scientific">Paenibacillus pasadenensis</name>
    <dbReference type="NCBI Taxonomy" id="217090"/>
    <lineage>
        <taxon>Bacteria</taxon>
        <taxon>Bacillati</taxon>
        <taxon>Bacillota</taxon>
        <taxon>Bacilli</taxon>
        <taxon>Bacillales</taxon>
        <taxon>Paenibacillaceae</taxon>
        <taxon>Paenibacillus</taxon>
    </lineage>
</organism>
<feature type="region of interest" description="Disordered" evidence="5">
    <location>
        <begin position="1"/>
        <end position="54"/>
    </location>
</feature>
<evidence type="ECO:0000259" key="7">
    <source>
        <dbReference type="PROSITE" id="PS51764"/>
    </source>
</evidence>
<dbReference type="EMBL" id="NFEZ01000004">
    <property type="protein sequence ID" value="PLT43868.1"/>
    <property type="molecule type" value="Genomic_DNA"/>
</dbReference>
<evidence type="ECO:0000256" key="3">
    <source>
        <dbReference type="ARBA" id="ARBA00023295"/>
    </source>
</evidence>
<comment type="similarity">
    <text evidence="1 4">Belongs to the glycosyl hydrolase 26 family.</text>
</comment>
<dbReference type="RefSeq" id="WP_101808391.1">
    <property type="nucleotide sequence ID" value="NZ_NFEZ01000004.1"/>
</dbReference>
<dbReference type="PROSITE" id="PS51272">
    <property type="entry name" value="SLH"/>
    <property type="match status" value="3"/>
</dbReference>
<proteinExistence type="inferred from homology"/>
<dbReference type="InterPro" id="IPR005087">
    <property type="entry name" value="CBM11"/>
</dbReference>
<dbReference type="InterPro" id="IPR051465">
    <property type="entry name" value="Cell_Envelope_Struct_Comp"/>
</dbReference>
<dbReference type="Gene3D" id="2.60.120.260">
    <property type="entry name" value="Galactose-binding domain-like"/>
    <property type="match status" value="2"/>
</dbReference>